<gene>
    <name evidence="1" type="ORF">PROQFM164_S08g000049</name>
</gene>
<dbReference type="EMBL" id="HG792022">
    <property type="protein sequence ID" value="CDM37998.1"/>
    <property type="molecule type" value="Genomic_DNA"/>
</dbReference>
<dbReference type="Proteomes" id="UP000030686">
    <property type="component" value="Unassembled WGS sequence"/>
</dbReference>
<dbReference type="OrthoDB" id="10325765at2759"/>
<keyword evidence="2" id="KW-1185">Reference proteome</keyword>
<reference evidence="1" key="1">
    <citation type="journal article" date="2014" name="Nat. Commun.">
        <title>Multiple recent horizontal transfers of a large genomic region in cheese making fungi.</title>
        <authorList>
            <person name="Cheeseman K."/>
            <person name="Ropars J."/>
            <person name="Renault P."/>
            <person name="Dupont J."/>
            <person name="Gouzy J."/>
            <person name="Branca A."/>
            <person name="Abraham A.L."/>
            <person name="Ceppi M."/>
            <person name="Conseiller E."/>
            <person name="Debuchy R."/>
            <person name="Malagnac F."/>
            <person name="Goarin A."/>
            <person name="Silar P."/>
            <person name="Lacoste S."/>
            <person name="Sallet E."/>
            <person name="Bensimon A."/>
            <person name="Giraud T."/>
            <person name="Brygoo Y."/>
        </authorList>
    </citation>
    <scope>NUCLEOTIDE SEQUENCE [LARGE SCALE GENOMIC DNA]</scope>
    <source>
        <strain evidence="1">FM164</strain>
    </source>
</reference>
<protein>
    <submittedName>
        <fullName evidence="1">Uncharacterized protein</fullName>
    </submittedName>
</protein>
<sequence>MDICPEYALKHYSVLQTTMDEQPILHYMTCATFDSATNIASSMYQTAMWSPIHPFSVKT</sequence>
<accession>W6QMB4</accession>
<evidence type="ECO:0000313" key="2">
    <source>
        <dbReference type="Proteomes" id="UP000030686"/>
    </source>
</evidence>
<proteinExistence type="predicted"/>
<dbReference type="AlphaFoldDB" id="W6QMB4"/>
<name>W6QMB4_PENRF</name>
<organism evidence="1 2">
    <name type="scientific">Penicillium roqueforti (strain FM164)</name>
    <dbReference type="NCBI Taxonomy" id="1365484"/>
    <lineage>
        <taxon>Eukaryota</taxon>
        <taxon>Fungi</taxon>
        <taxon>Dikarya</taxon>
        <taxon>Ascomycota</taxon>
        <taxon>Pezizomycotina</taxon>
        <taxon>Eurotiomycetes</taxon>
        <taxon>Eurotiomycetidae</taxon>
        <taxon>Eurotiales</taxon>
        <taxon>Aspergillaceae</taxon>
        <taxon>Penicillium</taxon>
    </lineage>
</organism>
<evidence type="ECO:0000313" key="1">
    <source>
        <dbReference type="EMBL" id="CDM37998.1"/>
    </source>
</evidence>